<dbReference type="AlphaFoldDB" id="A0A1T5IZX0"/>
<dbReference type="STRING" id="123320.SAMN06309945_1059"/>
<dbReference type="OrthoDB" id="9787207at2"/>
<dbReference type="PANTHER" id="PTHR30528:SF0">
    <property type="entry name" value="CYTOPLASMIC PROTEIN"/>
    <property type="match status" value="1"/>
</dbReference>
<accession>A0A1T5IZX0</accession>
<dbReference type="RefSeq" id="WP_079727176.1">
    <property type="nucleotide sequence ID" value="NZ_FUZP01000001.1"/>
</dbReference>
<evidence type="ECO:0000313" key="1">
    <source>
        <dbReference type="EMBL" id="SKC44690.1"/>
    </source>
</evidence>
<gene>
    <name evidence="1" type="ORF">SAMN06309945_1059</name>
</gene>
<dbReference type="InterPro" id="IPR009351">
    <property type="entry name" value="AlkZ-like"/>
</dbReference>
<dbReference type="PANTHER" id="PTHR30528">
    <property type="entry name" value="CYTOPLASMIC PROTEIN"/>
    <property type="match status" value="1"/>
</dbReference>
<dbReference type="Proteomes" id="UP000190857">
    <property type="component" value="Unassembled WGS sequence"/>
</dbReference>
<proteinExistence type="predicted"/>
<dbReference type="EMBL" id="FUZP01000001">
    <property type="protein sequence ID" value="SKC44690.1"/>
    <property type="molecule type" value="Genomic_DNA"/>
</dbReference>
<keyword evidence="2" id="KW-1185">Reference proteome</keyword>
<reference evidence="1 2" key="1">
    <citation type="submission" date="2017-02" db="EMBL/GenBank/DDBJ databases">
        <authorList>
            <person name="Peterson S.W."/>
        </authorList>
    </citation>
    <scope>NUCLEOTIDE SEQUENCE [LARGE SCALE GENOMIC DNA]</scope>
    <source>
        <strain evidence="1 2">VKM Ac-2059</strain>
    </source>
</reference>
<name>A0A1T5IZX0_9MICO</name>
<organism evidence="1 2">
    <name type="scientific">Okibacterium fritillariae</name>
    <dbReference type="NCBI Taxonomy" id="123320"/>
    <lineage>
        <taxon>Bacteria</taxon>
        <taxon>Bacillati</taxon>
        <taxon>Actinomycetota</taxon>
        <taxon>Actinomycetes</taxon>
        <taxon>Micrococcales</taxon>
        <taxon>Microbacteriaceae</taxon>
        <taxon>Okibacterium</taxon>
    </lineage>
</organism>
<evidence type="ECO:0008006" key="3">
    <source>
        <dbReference type="Google" id="ProtNLM"/>
    </source>
</evidence>
<sequence length="406" mass="45787">MTETVSIASARRIALAAQGFGRPVPSSVGTRQLTGALDRLGVLQIDSVNVWERSHYLPVFARLGAYDKSLLDAITLAPRARYLEYWGHEATFMRREMLPLFQWRMDRYRDRALADSDGWVRENRATLDWLLAEIERGGPRAASDIEHEDNVRQGPWWGWSDVKRGLEVLFRSGELVSAGRKGFERRYALPAQVLPAEITSRVVPKPDAIRELVAHAARAHGIGTLDDIADYFRLPSADTRDAIRDLVDAGELLPVAVEGWTQGGKPRAAWLHRDARRPRRMDVDALLSPFDPVVWARSRALRLFDFHYRIEIYTPEPKRVHGYYVQPVLIDGVLAGRVDLKNDRQSKTLLVQSAWREPSAPRETADKIAALLRRAAEWQGLEKISVRERGTLSGGLRGALGDALSH</sequence>
<evidence type="ECO:0000313" key="2">
    <source>
        <dbReference type="Proteomes" id="UP000190857"/>
    </source>
</evidence>
<dbReference type="Pfam" id="PF06224">
    <property type="entry name" value="AlkZ-like"/>
    <property type="match status" value="1"/>
</dbReference>
<protein>
    <recommendedName>
        <fullName evidence="3">Winged helix-turn-helix domain-containing protein</fullName>
    </recommendedName>
</protein>